<sequence>MENTQDQRRARATRAQLEILEAAFAINSHPNLKVREELGTKLGMTERSVQIWFQNKRAKTKASLRKRALFLREEALKRRYFKSHPTVDTFTCDALTIGTWQRIHTPSTPLICGFNVATSSMSWTLGHLSSNFNISFSFDNIQSIQFNPIDQANAKISFYLKSSPLFAVSNYDAWIPCPSFIPADQGSSTHTLLGNAADLRMQLFTLLQHCPLLTMRTTINPSPANPYSSPLSESSNLAPYPYQPTPFYLDQIRI</sequence>
<dbReference type="EMBL" id="QTSX02007148">
    <property type="protein sequence ID" value="KAJ9050594.1"/>
    <property type="molecule type" value="Genomic_DNA"/>
</dbReference>
<name>A0ACC2RKQ5_9FUNG</name>
<proteinExistence type="predicted"/>
<gene>
    <name evidence="1" type="ORF">DSO57_1013195</name>
</gene>
<evidence type="ECO:0000313" key="2">
    <source>
        <dbReference type="Proteomes" id="UP001165960"/>
    </source>
</evidence>
<evidence type="ECO:0000313" key="1">
    <source>
        <dbReference type="EMBL" id="KAJ9050594.1"/>
    </source>
</evidence>
<protein>
    <submittedName>
        <fullName evidence="1">Uncharacterized protein</fullName>
    </submittedName>
</protein>
<keyword evidence="2" id="KW-1185">Reference proteome</keyword>
<dbReference type="Proteomes" id="UP001165960">
    <property type="component" value="Unassembled WGS sequence"/>
</dbReference>
<organism evidence="1 2">
    <name type="scientific">Entomophthora muscae</name>
    <dbReference type="NCBI Taxonomy" id="34485"/>
    <lineage>
        <taxon>Eukaryota</taxon>
        <taxon>Fungi</taxon>
        <taxon>Fungi incertae sedis</taxon>
        <taxon>Zoopagomycota</taxon>
        <taxon>Entomophthoromycotina</taxon>
        <taxon>Entomophthoromycetes</taxon>
        <taxon>Entomophthorales</taxon>
        <taxon>Entomophthoraceae</taxon>
        <taxon>Entomophthora</taxon>
    </lineage>
</organism>
<accession>A0ACC2RKQ5</accession>
<comment type="caution">
    <text evidence="1">The sequence shown here is derived from an EMBL/GenBank/DDBJ whole genome shotgun (WGS) entry which is preliminary data.</text>
</comment>
<reference evidence="1" key="1">
    <citation type="submission" date="2022-04" db="EMBL/GenBank/DDBJ databases">
        <title>Genome of the entomopathogenic fungus Entomophthora muscae.</title>
        <authorList>
            <person name="Elya C."/>
            <person name="Lovett B.R."/>
            <person name="Lee E."/>
            <person name="Macias A.M."/>
            <person name="Hajek A.E."/>
            <person name="De Bivort B.L."/>
            <person name="Kasson M.T."/>
            <person name="De Fine Licht H.H."/>
            <person name="Stajich J.E."/>
        </authorList>
    </citation>
    <scope>NUCLEOTIDE SEQUENCE</scope>
    <source>
        <strain evidence="1">Berkeley</strain>
    </source>
</reference>